<dbReference type="GO" id="GO:0000712">
    <property type="term" value="P:resolution of meiotic recombination intermediates"/>
    <property type="evidence" value="ECO:0007669"/>
    <property type="project" value="TreeGrafter"/>
</dbReference>
<feature type="compositionally biased region" description="Polar residues" evidence="1">
    <location>
        <begin position="1"/>
        <end position="10"/>
    </location>
</feature>
<reference evidence="2" key="2">
    <citation type="submission" date="2023-06" db="EMBL/GenBank/DDBJ databases">
        <authorList>
            <consortium name="Lawrence Berkeley National Laboratory"/>
            <person name="Haridas S."/>
            <person name="Hensen N."/>
            <person name="Bonometti L."/>
            <person name="Westerberg I."/>
            <person name="Brannstrom I.O."/>
            <person name="Guillou S."/>
            <person name="Cros-Aarteil S."/>
            <person name="Calhoun S."/>
            <person name="Kuo A."/>
            <person name="Mondo S."/>
            <person name="Pangilinan J."/>
            <person name="Riley R."/>
            <person name="Labutti K."/>
            <person name="Andreopoulos B."/>
            <person name="Lipzen A."/>
            <person name="Chen C."/>
            <person name="Yanf M."/>
            <person name="Daum C."/>
            <person name="Ng V."/>
            <person name="Clum A."/>
            <person name="Steindorff A."/>
            <person name="Ohm R."/>
            <person name="Martin F."/>
            <person name="Silar P."/>
            <person name="Natvig D."/>
            <person name="Lalanne C."/>
            <person name="Gautier V."/>
            <person name="Ament-Velasquez S.L."/>
            <person name="Kruys A."/>
            <person name="Hutchinson M.I."/>
            <person name="Powell A.J."/>
            <person name="Barry K."/>
            <person name="Miller A.N."/>
            <person name="Grigoriev I.V."/>
            <person name="Debuchy R."/>
            <person name="Gladieux P."/>
            <person name="Thoren M.H."/>
            <person name="Johannesson H."/>
        </authorList>
    </citation>
    <scope>NUCLEOTIDE SEQUENCE</scope>
    <source>
        <strain evidence="2">CBS 958.72</strain>
    </source>
</reference>
<dbReference type="PANTHER" id="PTHR21166">
    <property type="entry name" value="CELL DIVISION CONTROL PROTEIN 24 OB DOMAIN-CONTAINING PROTEIN-RELATED"/>
    <property type="match status" value="1"/>
</dbReference>
<dbReference type="AlphaFoldDB" id="A0AAE0KCF9"/>
<dbReference type="InterPro" id="IPR012340">
    <property type="entry name" value="NA-bd_OB-fold"/>
</dbReference>
<accession>A0AAE0KCF9</accession>
<evidence type="ECO:0000313" key="3">
    <source>
        <dbReference type="Proteomes" id="UP001287356"/>
    </source>
</evidence>
<dbReference type="InterPro" id="IPR052469">
    <property type="entry name" value="MEIOB"/>
</dbReference>
<dbReference type="GO" id="GO:0008310">
    <property type="term" value="F:single-stranded DNA 3'-5' DNA exonuclease activity"/>
    <property type="evidence" value="ECO:0007669"/>
    <property type="project" value="TreeGrafter"/>
</dbReference>
<sequence>MVTPSIQSFYQKKAPSFPPKPQGPGPNGSNDEPNPAKADVTPPLLTQTWQPKGAYEPVQISELHQGPGKVRFIGRLVNFVSDDGGKDGGPRRPRVLGFHFLAVKDDTGVVVIKLTAAGVDVNDIQLGSLVTVWTGFVAESSNALPLRAPFGAMMIPVHLSPASQSCIRFHREEPGSDESWLCRLPLNYDSASGSLESSPMSAFMNLRAYLNGGHDGAPSPRVVVCVSSVGPCKTVWSVKAQRDLKMVEVHVVDETDSCVLRLWEDKVLSARAWYPDDTILLISNPLFRLTGKKNDIPELGIGSTSMIEVDPVFPDADWLRRMAANRTRKESVYIPFPSDIWGADKGIGGLESDSGTLFTLADVDVWARDETNLIFTGKLNMVILVVRITEIAGRGMLCCFECCGVPIYGNQTRTTCKNCRSECELALNPRIIGPLADETGSIAAGKLIWSDRAWTELFFGSTVVPNDGGAAGKEKQGPKEAWKELTALDSGRLRMVEDQLQYSRVTLTFGWFQGLARLCVLGVEW</sequence>
<proteinExistence type="predicted"/>
<reference evidence="2" key="1">
    <citation type="journal article" date="2023" name="Mol. Phylogenet. Evol.">
        <title>Genome-scale phylogeny and comparative genomics of the fungal order Sordariales.</title>
        <authorList>
            <person name="Hensen N."/>
            <person name="Bonometti L."/>
            <person name="Westerberg I."/>
            <person name="Brannstrom I.O."/>
            <person name="Guillou S."/>
            <person name="Cros-Aarteil S."/>
            <person name="Calhoun S."/>
            <person name="Haridas S."/>
            <person name="Kuo A."/>
            <person name="Mondo S."/>
            <person name="Pangilinan J."/>
            <person name="Riley R."/>
            <person name="LaButti K."/>
            <person name="Andreopoulos B."/>
            <person name="Lipzen A."/>
            <person name="Chen C."/>
            <person name="Yan M."/>
            <person name="Daum C."/>
            <person name="Ng V."/>
            <person name="Clum A."/>
            <person name="Steindorff A."/>
            <person name="Ohm R.A."/>
            <person name="Martin F."/>
            <person name="Silar P."/>
            <person name="Natvig D.O."/>
            <person name="Lalanne C."/>
            <person name="Gautier V."/>
            <person name="Ament-Velasquez S.L."/>
            <person name="Kruys A."/>
            <person name="Hutchinson M.I."/>
            <person name="Powell A.J."/>
            <person name="Barry K."/>
            <person name="Miller A.N."/>
            <person name="Grigoriev I.V."/>
            <person name="Debuchy R."/>
            <person name="Gladieux P."/>
            <person name="Hiltunen Thoren M."/>
            <person name="Johannesson H."/>
        </authorList>
    </citation>
    <scope>NUCLEOTIDE SEQUENCE</scope>
    <source>
        <strain evidence="2">CBS 958.72</strain>
    </source>
</reference>
<feature type="region of interest" description="Disordered" evidence="1">
    <location>
        <begin position="1"/>
        <end position="42"/>
    </location>
</feature>
<dbReference type="Gene3D" id="2.40.50.140">
    <property type="entry name" value="Nucleic acid-binding proteins"/>
    <property type="match status" value="1"/>
</dbReference>
<dbReference type="PANTHER" id="PTHR21166:SF2">
    <property type="entry name" value="CELL DIVISION CONTROL PROTEIN 24 OB DOMAIN-CONTAINING PROTEIN-RELATED"/>
    <property type="match status" value="1"/>
</dbReference>
<evidence type="ECO:0000256" key="1">
    <source>
        <dbReference type="SAM" id="MobiDB-lite"/>
    </source>
</evidence>
<comment type="caution">
    <text evidence="2">The sequence shown here is derived from an EMBL/GenBank/DDBJ whole genome shotgun (WGS) entry which is preliminary data.</text>
</comment>
<evidence type="ECO:0000313" key="2">
    <source>
        <dbReference type="EMBL" id="KAK3373475.1"/>
    </source>
</evidence>
<dbReference type="EMBL" id="JAULSN010000004">
    <property type="protein sequence ID" value="KAK3373475.1"/>
    <property type="molecule type" value="Genomic_DNA"/>
</dbReference>
<dbReference type="Proteomes" id="UP001287356">
    <property type="component" value="Unassembled WGS sequence"/>
</dbReference>
<keyword evidence="3" id="KW-1185">Reference proteome</keyword>
<dbReference type="GO" id="GO:0003697">
    <property type="term" value="F:single-stranded DNA binding"/>
    <property type="evidence" value="ECO:0007669"/>
    <property type="project" value="TreeGrafter"/>
</dbReference>
<dbReference type="SUPFAM" id="SSF50249">
    <property type="entry name" value="Nucleic acid-binding proteins"/>
    <property type="match status" value="1"/>
</dbReference>
<gene>
    <name evidence="2" type="ORF">B0T24DRAFT_263269</name>
</gene>
<name>A0AAE0KCF9_9PEZI</name>
<organism evidence="2 3">
    <name type="scientific">Lasiosphaeria ovina</name>
    <dbReference type="NCBI Taxonomy" id="92902"/>
    <lineage>
        <taxon>Eukaryota</taxon>
        <taxon>Fungi</taxon>
        <taxon>Dikarya</taxon>
        <taxon>Ascomycota</taxon>
        <taxon>Pezizomycotina</taxon>
        <taxon>Sordariomycetes</taxon>
        <taxon>Sordariomycetidae</taxon>
        <taxon>Sordariales</taxon>
        <taxon>Lasiosphaeriaceae</taxon>
        <taxon>Lasiosphaeria</taxon>
    </lineage>
</organism>
<protein>
    <submittedName>
        <fullName evidence="2">Uncharacterized protein</fullName>
    </submittedName>
</protein>